<name>A0ABV6IUS2_9PROT</name>
<comment type="caution">
    <text evidence="4">The sequence shown here is derived from an EMBL/GenBank/DDBJ whole genome shotgun (WGS) entry which is preliminary data.</text>
</comment>
<feature type="signal peptide" evidence="3">
    <location>
        <begin position="1"/>
        <end position="23"/>
    </location>
</feature>
<dbReference type="PIRSF" id="PIRSF002825">
    <property type="entry name" value="CfbpA"/>
    <property type="match status" value="1"/>
</dbReference>
<dbReference type="PANTHER" id="PTHR30006">
    <property type="entry name" value="THIAMINE-BINDING PERIPLASMIC PROTEIN-RELATED"/>
    <property type="match status" value="1"/>
</dbReference>
<evidence type="ECO:0000313" key="4">
    <source>
        <dbReference type="EMBL" id="MFC0387361.1"/>
    </source>
</evidence>
<keyword evidence="2 3" id="KW-0732">Signal</keyword>
<protein>
    <submittedName>
        <fullName evidence="4">Extracellular solute-binding protein</fullName>
    </submittedName>
</protein>
<evidence type="ECO:0000256" key="2">
    <source>
        <dbReference type="ARBA" id="ARBA00022729"/>
    </source>
</evidence>
<dbReference type="SUPFAM" id="SSF53850">
    <property type="entry name" value="Periplasmic binding protein-like II"/>
    <property type="match status" value="1"/>
</dbReference>
<organism evidence="4 5">
    <name type="scientific">Muricoccus vinaceus</name>
    <dbReference type="NCBI Taxonomy" id="424704"/>
    <lineage>
        <taxon>Bacteria</taxon>
        <taxon>Pseudomonadati</taxon>
        <taxon>Pseudomonadota</taxon>
        <taxon>Alphaproteobacteria</taxon>
        <taxon>Acetobacterales</taxon>
        <taxon>Roseomonadaceae</taxon>
        <taxon>Muricoccus</taxon>
    </lineage>
</organism>
<dbReference type="EMBL" id="JBHLVZ010000060">
    <property type="protein sequence ID" value="MFC0387361.1"/>
    <property type="molecule type" value="Genomic_DNA"/>
</dbReference>
<accession>A0ABV6IUS2</accession>
<reference evidence="4 5" key="1">
    <citation type="submission" date="2024-09" db="EMBL/GenBank/DDBJ databases">
        <authorList>
            <person name="Sun Q."/>
            <person name="Mori K."/>
        </authorList>
    </citation>
    <scope>NUCLEOTIDE SEQUENCE [LARGE SCALE GENOMIC DNA]</scope>
    <source>
        <strain evidence="4 5">CCM 7468</strain>
    </source>
</reference>
<evidence type="ECO:0000256" key="1">
    <source>
        <dbReference type="ARBA" id="ARBA00008520"/>
    </source>
</evidence>
<feature type="chain" id="PRO_5046437446" evidence="3">
    <location>
        <begin position="24"/>
        <end position="339"/>
    </location>
</feature>
<comment type="similarity">
    <text evidence="1">Belongs to the bacterial solute-binding protein 1 family.</text>
</comment>
<sequence>MIRPRFALLLALSLLAAPLSAGAAEVNLYTTREPGLMRPLAERFTQETGVKVNTVFVQGGLAERLAAEGSRSRADVAMVVDVGNLMELVDRNLTQPVRSEVLEAAIPAPLRDPQGRWFALSTRARAIYASRERIPEAEAAKLTYEDLADPRFKGRVCIRSGQHPYNTALFSILMIHHGEPWLRDYLTKLHGNLARRATGGDREVARDIMAGICDVGLANTYYAGLMLSGQGGEEQKRWGEAVRVVLPAAETAVNISGGAVTRHAPNRAEAVRFLEFLASAEAQSMYADANFENPVRPNTPVNPIVAGFGALTPRDVSLPEVASRRALASRIVDEVGFDR</sequence>
<dbReference type="RefSeq" id="WP_377052726.1">
    <property type="nucleotide sequence ID" value="NZ_JBHLVZ010000060.1"/>
</dbReference>
<dbReference type="InterPro" id="IPR026045">
    <property type="entry name" value="Ferric-bd"/>
</dbReference>
<keyword evidence="5" id="KW-1185">Reference proteome</keyword>
<proteinExistence type="inferred from homology"/>
<dbReference type="Gene3D" id="3.40.190.10">
    <property type="entry name" value="Periplasmic binding protein-like II"/>
    <property type="match status" value="2"/>
</dbReference>
<evidence type="ECO:0000256" key="3">
    <source>
        <dbReference type="SAM" id="SignalP"/>
    </source>
</evidence>
<dbReference type="Pfam" id="PF13343">
    <property type="entry name" value="SBP_bac_6"/>
    <property type="match status" value="1"/>
</dbReference>
<gene>
    <name evidence="4" type="ORF">ACFFIC_17680</name>
</gene>
<dbReference type="PANTHER" id="PTHR30006:SF15">
    <property type="entry name" value="IRON-UTILIZATION PERIPLASMIC PROTEIN"/>
    <property type="match status" value="1"/>
</dbReference>
<evidence type="ECO:0000313" key="5">
    <source>
        <dbReference type="Proteomes" id="UP001589789"/>
    </source>
</evidence>
<dbReference type="Proteomes" id="UP001589789">
    <property type="component" value="Unassembled WGS sequence"/>
</dbReference>